<gene>
    <name evidence="4" type="ORF">ACHAWU_005646</name>
</gene>
<feature type="chain" id="PRO_5044832540" description="Thylakoid lumenal 17.4 kDa protein, chloroplastic" evidence="3">
    <location>
        <begin position="35"/>
        <end position="252"/>
    </location>
</feature>
<comment type="caution">
    <text evidence="4">The sequence shown here is derived from an EMBL/GenBank/DDBJ whole genome shotgun (WGS) entry which is preliminary data.</text>
</comment>
<name>A0ABD3M1T0_9STRA</name>
<dbReference type="PANTHER" id="PTHR47485:SF1">
    <property type="entry name" value="THYLAKOID LUMENAL 17.4 KDA PROTEIN, CHLOROPLASTIC"/>
    <property type="match status" value="1"/>
</dbReference>
<sequence length="252" mass="26935">MTATNGRIVQLLLLVVSTSSIFTAAFLAPPTTFATRPATTSTTTISAYNPKNNQPAISNHDAATSLSLLLATVLVLAPLPSYADGQTKEFKLPPIDYADKSRCVLNSSKMGQANAARDRLYDLRECKLSGVSGAEYDLSGVIMSKTDVSKANFREAQFSKGYLRDSNFDGADFTNAIVDRATFKGSSLRGAIFQNAVLTATSFEGADVENADFTDAYIGDYDIRNLCKNPTLKGENPTTGADTKLSANCGPR</sequence>
<organism evidence="4 5">
    <name type="scientific">Discostella pseudostelligera</name>
    <dbReference type="NCBI Taxonomy" id="259834"/>
    <lineage>
        <taxon>Eukaryota</taxon>
        <taxon>Sar</taxon>
        <taxon>Stramenopiles</taxon>
        <taxon>Ochrophyta</taxon>
        <taxon>Bacillariophyta</taxon>
        <taxon>Coscinodiscophyceae</taxon>
        <taxon>Thalassiosirophycidae</taxon>
        <taxon>Stephanodiscales</taxon>
        <taxon>Stephanodiscaceae</taxon>
        <taxon>Discostella</taxon>
    </lineage>
</organism>
<evidence type="ECO:0000256" key="3">
    <source>
        <dbReference type="SAM" id="SignalP"/>
    </source>
</evidence>
<keyword evidence="5" id="KW-1185">Reference proteome</keyword>
<dbReference type="Pfam" id="PF00805">
    <property type="entry name" value="Pentapeptide"/>
    <property type="match status" value="1"/>
</dbReference>
<keyword evidence="1" id="KW-0677">Repeat</keyword>
<evidence type="ECO:0000256" key="1">
    <source>
        <dbReference type="ARBA" id="ARBA00022737"/>
    </source>
</evidence>
<dbReference type="PANTHER" id="PTHR47485">
    <property type="entry name" value="THYLAKOID LUMENAL 17.4 KDA PROTEIN, CHLOROPLASTIC"/>
    <property type="match status" value="1"/>
</dbReference>
<dbReference type="SUPFAM" id="SSF141571">
    <property type="entry name" value="Pentapeptide repeat-like"/>
    <property type="match status" value="1"/>
</dbReference>
<evidence type="ECO:0000313" key="4">
    <source>
        <dbReference type="EMBL" id="KAL3756142.1"/>
    </source>
</evidence>
<dbReference type="Gene3D" id="2.160.20.80">
    <property type="entry name" value="E3 ubiquitin-protein ligase SopA"/>
    <property type="match status" value="1"/>
</dbReference>
<protein>
    <recommendedName>
        <fullName evidence="6">Thylakoid lumenal 17.4 kDa protein, chloroplastic</fullName>
    </recommendedName>
</protein>
<dbReference type="EMBL" id="JALLBG020000313">
    <property type="protein sequence ID" value="KAL3756142.1"/>
    <property type="molecule type" value="Genomic_DNA"/>
</dbReference>
<evidence type="ECO:0000313" key="5">
    <source>
        <dbReference type="Proteomes" id="UP001530293"/>
    </source>
</evidence>
<feature type="signal peptide" evidence="3">
    <location>
        <begin position="1"/>
        <end position="34"/>
    </location>
</feature>
<keyword evidence="3" id="KW-0732">Signal</keyword>
<dbReference type="InterPro" id="IPR001646">
    <property type="entry name" value="5peptide_repeat"/>
</dbReference>
<dbReference type="AlphaFoldDB" id="A0ABD3M1T0"/>
<proteinExistence type="predicted"/>
<evidence type="ECO:0000256" key="2">
    <source>
        <dbReference type="SAM" id="MobiDB-lite"/>
    </source>
</evidence>
<evidence type="ECO:0008006" key="6">
    <source>
        <dbReference type="Google" id="ProtNLM"/>
    </source>
</evidence>
<dbReference type="Proteomes" id="UP001530293">
    <property type="component" value="Unassembled WGS sequence"/>
</dbReference>
<reference evidence="4 5" key="1">
    <citation type="submission" date="2024-10" db="EMBL/GenBank/DDBJ databases">
        <title>Updated reference genomes for cyclostephanoid diatoms.</title>
        <authorList>
            <person name="Roberts W.R."/>
            <person name="Alverson A.J."/>
        </authorList>
    </citation>
    <scope>NUCLEOTIDE SEQUENCE [LARGE SCALE GENOMIC DNA]</scope>
    <source>
        <strain evidence="4 5">AJA232-27</strain>
    </source>
</reference>
<feature type="region of interest" description="Disordered" evidence="2">
    <location>
        <begin position="232"/>
        <end position="252"/>
    </location>
</feature>
<accession>A0ABD3M1T0</accession>